<gene>
    <name evidence="3" type="ORF">SAMN05421803_10543</name>
</gene>
<reference evidence="3 4" key="1">
    <citation type="submission" date="2016-11" db="EMBL/GenBank/DDBJ databases">
        <authorList>
            <person name="Jaros S."/>
            <person name="Januszkiewicz K."/>
            <person name="Wedrychowicz H."/>
        </authorList>
    </citation>
    <scope>NUCLEOTIDE SEQUENCE [LARGE SCALE GENOMIC DNA]</scope>
    <source>
        <strain evidence="3 4">CGMCC 4.5723</strain>
    </source>
</reference>
<dbReference type="GO" id="GO:0042597">
    <property type="term" value="C:periplasmic space"/>
    <property type="evidence" value="ECO:0007669"/>
    <property type="project" value="UniProtKB-ARBA"/>
</dbReference>
<accession>A0A1M6I9H1</accession>
<dbReference type="InterPro" id="IPR000914">
    <property type="entry name" value="SBP_5_dom"/>
</dbReference>
<dbReference type="EMBL" id="FQZK01000005">
    <property type="protein sequence ID" value="SHJ30998.1"/>
    <property type="molecule type" value="Genomic_DNA"/>
</dbReference>
<protein>
    <submittedName>
        <fullName evidence="3">Peptide/nickel transport system substrate-binding protein</fullName>
    </submittedName>
</protein>
<dbReference type="RefSeq" id="WP_073378402.1">
    <property type="nucleotide sequence ID" value="NZ_FQZK01000005.1"/>
</dbReference>
<name>A0A1M6I9H1_9ACTN</name>
<evidence type="ECO:0000256" key="1">
    <source>
        <dbReference type="SAM" id="SignalP"/>
    </source>
</evidence>
<dbReference type="Proteomes" id="UP000184452">
    <property type="component" value="Unassembled WGS sequence"/>
</dbReference>
<dbReference type="Gene3D" id="3.10.105.10">
    <property type="entry name" value="Dipeptide-binding Protein, Domain 3"/>
    <property type="match status" value="1"/>
</dbReference>
<evidence type="ECO:0000259" key="2">
    <source>
        <dbReference type="Pfam" id="PF00496"/>
    </source>
</evidence>
<dbReference type="InterPro" id="IPR039424">
    <property type="entry name" value="SBP_5"/>
</dbReference>
<dbReference type="Gene3D" id="3.40.190.10">
    <property type="entry name" value="Periplasmic binding protein-like II"/>
    <property type="match status" value="1"/>
</dbReference>
<dbReference type="Gene3D" id="3.90.76.10">
    <property type="entry name" value="Dipeptide-binding Protein, Domain 1"/>
    <property type="match status" value="1"/>
</dbReference>
<organism evidence="3 4">
    <name type="scientific">Nocardiopsis flavescens</name>
    <dbReference type="NCBI Taxonomy" id="758803"/>
    <lineage>
        <taxon>Bacteria</taxon>
        <taxon>Bacillati</taxon>
        <taxon>Actinomycetota</taxon>
        <taxon>Actinomycetes</taxon>
        <taxon>Streptosporangiales</taxon>
        <taxon>Nocardiopsidaceae</taxon>
        <taxon>Nocardiopsis</taxon>
    </lineage>
</organism>
<dbReference type="PANTHER" id="PTHR30290">
    <property type="entry name" value="PERIPLASMIC BINDING COMPONENT OF ABC TRANSPORTER"/>
    <property type="match status" value="1"/>
</dbReference>
<feature type="chain" id="PRO_5038836574" evidence="1">
    <location>
        <begin position="20"/>
        <end position="570"/>
    </location>
</feature>
<feature type="signal peptide" evidence="1">
    <location>
        <begin position="1"/>
        <end position="19"/>
    </location>
</feature>
<dbReference type="SUPFAM" id="SSF53850">
    <property type="entry name" value="Periplasmic binding protein-like II"/>
    <property type="match status" value="1"/>
</dbReference>
<keyword evidence="1" id="KW-0732">Signal</keyword>
<dbReference type="Pfam" id="PF00496">
    <property type="entry name" value="SBP_bac_5"/>
    <property type="match status" value="1"/>
</dbReference>
<proteinExistence type="predicted"/>
<dbReference type="STRING" id="758803.SAMN05421803_10543"/>
<keyword evidence="4" id="KW-1185">Reference proteome</keyword>
<dbReference type="AlphaFoldDB" id="A0A1M6I9H1"/>
<dbReference type="OrthoDB" id="9764591at2"/>
<evidence type="ECO:0000313" key="4">
    <source>
        <dbReference type="Proteomes" id="UP000184452"/>
    </source>
</evidence>
<dbReference type="GO" id="GO:0015833">
    <property type="term" value="P:peptide transport"/>
    <property type="evidence" value="ECO:0007669"/>
    <property type="project" value="TreeGrafter"/>
</dbReference>
<sequence>MRSLRLPAALAAVALAVTACSGGGGGNGEGSGEYPRNETLYTTGTAWGPPANWNPFMQGQYAVGTVGLAYEPLFLFDPNTSEYVPWLAESDSWPEENVHEIVLREGITWRDGEVFDSADVVSTLEVGQFDSVPFSNLWNFIEGVEAVDAQTVRVTFAENRPQEWMNWVYSHPIAPEHIWGEKTEEQIMSDVNEDPVGSGPYFYESHTDDRLVWERNDEWWGTEALDLDMKPRYIVDLVNASNDVTLGMLQQGQVDLSNNFLPGIDQIINGNETITSYYDGPPYMQPANTAWLVPNTTKAPLDDPAFRQALAHSIDITQIIEGPYANLVEAASPTGLLPIWDDYIDHGLVEDEGFTFNADRAVELLEDAGYQDEDGDGFVETPDGEPISLTLEVPAGWTDWMEASNVIAANAQAVGINIEAQTPEFDLLVDNRNSGEFDLIINNERGASNTPWTYYDYVFQLPVNEQQSTVNFGRYENEEAWALVEQLAAVPADDIEAAAEITSQIQEIQLAELPAIPLWYNGMWSQANNTYWTNWPSEREGAPQTYASMWNGIWQLGGIQTLATIEPAGE</sequence>
<evidence type="ECO:0000313" key="3">
    <source>
        <dbReference type="EMBL" id="SHJ30998.1"/>
    </source>
</evidence>
<dbReference type="InterPro" id="IPR030678">
    <property type="entry name" value="Peptide/Ni-bd"/>
</dbReference>
<dbReference type="GO" id="GO:0043190">
    <property type="term" value="C:ATP-binding cassette (ABC) transporter complex"/>
    <property type="evidence" value="ECO:0007669"/>
    <property type="project" value="InterPro"/>
</dbReference>
<dbReference type="PANTHER" id="PTHR30290:SF82">
    <property type="entry name" value="ABC-TYPE DIPEPTIDE_OLIGOPEPTIDE TRANSPORT SYSTEM, PERIPLASMIC COMPONENT"/>
    <property type="match status" value="1"/>
</dbReference>
<dbReference type="PROSITE" id="PS51257">
    <property type="entry name" value="PROKAR_LIPOPROTEIN"/>
    <property type="match status" value="1"/>
</dbReference>
<feature type="domain" description="Solute-binding protein family 5" evidence="2">
    <location>
        <begin position="82"/>
        <end position="459"/>
    </location>
</feature>
<dbReference type="CDD" id="cd08509">
    <property type="entry name" value="PBP2_TmCBP_oligosaccharides_like"/>
    <property type="match status" value="1"/>
</dbReference>
<dbReference type="PIRSF" id="PIRSF002741">
    <property type="entry name" value="MppA"/>
    <property type="match status" value="1"/>
</dbReference>
<dbReference type="GO" id="GO:1904680">
    <property type="term" value="F:peptide transmembrane transporter activity"/>
    <property type="evidence" value="ECO:0007669"/>
    <property type="project" value="TreeGrafter"/>
</dbReference>